<gene>
    <name evidence="3" type="ORF">TeGR_g13978</name>
</gene>
<feature type="transmembrane region" description="Helical" evidence="2">
    <location>
        <begin position="209"/>
        <end position="230"/>
    </location>
</feature>
<dbReference type="EMBL" id="BRYB01001114">
    <property type="protein sequence ID" value="GMI43193.1"/>
    <property type="molecule type" value="Genomic_DNA"/>
</dbReference>
<dbReference type="InterPro" id="IPR040283">
    <property type="entry name" value="DDB_G0292058-like"/>
</dbReference>
<proteinExistence type="predicted"/>
<feature type="region of interest" description="Disordered" evidence="1">
    <location>
        <begin position="889"/>
        <end position="914"/>
    </location>
</feature>
<evidence type="ECO:0000256" key="1">
    <source>
        <dbReference type="SAM" id="MobiDB-lite"/>
    </source>
</evidence>
<evidence type="ECO:0000313" key="3">
    <source>
        <dbReference type="EMBL" id="GMI43193.1"/>
    </source>
</evidence>
<name>A0ABQ6N7M4_9STRA</name>
<keyword evidence="4" id="KW-1185">Reference proteome</keyword>
<feature type="transmembrane region" description="Helical" evidence="2">
    <location>
        <begin position="436"/>
        <end position="465"/>
    </location>
</feature>
<accession>A0ABQ6N7M4</accession>
<comment type="caution">
    <text evidence="3">The sequence shown here is derived from an EMBL/GenBank/DDBJ whole genome shotgun (WGS) entry which is preliminary data.</text>
</comment>
<dbReference type="Proteomes" id="UP001165060">
    <property type="component" value="Unassembled WGS sequence"/>
</dbReference>
<organism evidence="3 4">
    <name type="scientific">Tetraparma gracilis</name>
    <dbReference type="NCBI Taxonomy" id="2962635"/>
    <lineage>
        <taxon>Eukaryota</taxon>
        <taxon>Sar</taxon>
        <taxon>Stramenopiles</taxon>
        <taxon>Ochrophyta</taxon>
        <taxon>Bolidophyceae</taxon>
        <taxon>Parmales</taxon>
        <taxon>Triparmaceae</taxon>
        <taxon>Tetraparma</taxon>
    </lineage>
</organism>
<keyword evidence="2" id="KW-1133">Transmembrane helix</keyword>
<sequence length="914" mass="98927">MALVGALPLSLEGFTPLPMFRFLEDAEIVEGFDFDCTPFVADVPATFGVFEETEDPQMVALDELNKLRGGNPEWYEEVITSMLVQSCEGTPENREDRYLPEEDEKADCDKSYSDSAPEAGYCEAKPNCYWAGEDDESGSGRATLYTQDQIDSNKKEMEDYAISVGKYMGAAIACAVLNFLGTLLYFCGRCICRCRCMGAKPRETPYHTCEILLPIFFFSFFAVGMVATGYQANHGNGKVTVAIDRTFDTVTHGATDMQYFFSTAKDPLVGIQDTVSDAVAEAQAIIDSTGWVGDDMYAIVDRFVNWNATYSKTLNKIGAAETLAEVLGGLSDTVDPIVESVDELLGTLGDELVSVEDMISEGVGGAVDQITAMNETISGLNGDMDEFRDVSDSMQSIRQGGVLAIFAVAMVFVVLGFIGVLSAFTPCKFDDYLEFLLHFTWTFGSFIGTVTFIVGGICTTLAIGWNDMCQFMDVVKTDFPKYLGDQAGTGLDACYNDIPLIVAFNMTAQLDFAGPIEEQLAGMTDMDIAAQFAAVKEPIIELGATISAIEIPDEVAAFSQLTSIGTSLEAELYSQTVGKWIIDAATIAAPDGTVYHAVEVEGAFIVVEWDDDNDQPLFEMEDQEIPEGSGNIVSVPTTDPPTPFFIAWPDWNKCCYDDTYTEANIREPWLDNIGKTAMPCTGTAYARLGPETAVEYMQRLYSSPMCQELEGQEINANIDLAYTTMHDLLTAADGMLADLGTDAVFCETHTCPTPELGYDTTILAAMEAYEASMEGLMEDFGDMGGSMVGNLVAHVQDFACNMKCTFVSAFMDELQGNMCIDMLSGFLDIALSLVLLACFNVPVTICSAILVNRFRGKWRCAVGSTVFAGADEGGRTIGKGSYKEAAEGAEGAGGETEMVKQDPAPAAEEGGEIA</sequence>
<feature type="transmembrane region" description="Helical" evidence="2">
    <location>
        <begin position="829"/>
        <end position="851"/>
    </location>
</feature>
<protein>
    <submittedName>
        <fullName evidence="3">Uncharacterized protein</fullName>
    </submittedName>
</protein>
<dbReference type="PANTHER" id="PTHR31414:SF18">
    <property type="entry name" value="TRANSMEMBRANE PROTEIN-RELATED"/>
    <property type="match status" value="1"/>
</dbReference>
<evidence type="ECO:0000256" key="2">
    <source>
        <dbReference type="SAM" id="Phobius"/>
    </source>
</evidence>
<keyword evidence="2" id="KW-0472">Membrane</keyword>
<feature type="transmembrane region" description="Helical" evidence="2">
    <location>
        <begin position="167"/>
        <end position="188"/>
    </location>
</feature>
<dbReference type="PANTHER" id="PTHR31414">
    <property type="entry name" value="TRANSMEMBRANE PROTEIN DDB_G0292058"/>
    <property type="match status" value="1"/>
</dbReference>
<reference evidence="3 4" key="1">
    <citation type="journal article" date="2023" name="Commun. Biol.">
        <title>Genome analysis of Parmales, the sister group of diatoms, reveals the evolutionary specialization of diatoms from phago-mixotrophs to photoautotrophs.</title>
        <authorList>
            <person name="Ban H."/>
            <person name="Sato S."/>
            <person name="Yoshikawa S."/>
            <person name="Yamada K."/>
            <person name="Nakamura Y."/>
            <person name="Ichinomiya M."/>
            <person name="Sato N."/>
            <person name="Blanc-Mathieu R."/>
            <person name="Endo H."/>
            <person name="Kuwata A."/>
            <person name="Ogata H."/>
        </authorList>
    </citation>
    <scope>NUCLEOTIDE SEQUENCE [LARGE SCALE GENOMIC DNA]</scope>
</reference>
<keyword evidence="2" id="KW-0812">Transmembrane</keyword>
<feature type="transmembrane region" description="Helical" evidence="2">
    <location>
        <begin position="401"/>
        <end position="424"/>
    </location>
</feature>
<evidence type="ECO:0000313" key="4">
    <source>
        <dbReference type="Proteomes" id="UP001165060"/>
    </source>
</evidence>